<dbReference type="GO" id="GO:0006633">
    <property type="term" value="P:fatty acid biosynthetic process"/>
    <property type="evidence" value="ECO:0007669"/>
    <property type="project" value="InterPro"/>
</dbReference>
<feature type="domain" description="Ketosynthase family 3 (KS3)" evidence="5">
    <location>
        <begin position="1"/>
        <end position="152"/>
    </location>
</feature>
<dbReference type="InterPro" id="IPR018201">
    <property type="entry name" value="Ketoacyl_synth_AS"/>
</dbReference>
<dbReference type="GO" id="GO:0005737">
    <property type="term" value="C:cytoplasm"/>
    <property type="evidence" value="ECO:0007669"/>
    <property type="project" value="TreeGrafter"/>
</dbReference>
<keyword evidence="1" id="KW-0596">Phosphopantetheine</keyword>
<dbReference type="SUPFAM" id="SSF53901">
    <property type="entry name" value="Thiolase-like"/>
    <property type="match status" value="1"/>
</dbReference>
<evidence type="ECO:0000256" key="3">
    <source>
        <dbReference type="ARBA" id="ARBA00022679"/>
    </source>
</evidence>
<dbReference type="InterPro" id="IPR014030">
    <property type="entry name" value="Ketoacyl_synth_N"/>
</dbReference>
<dbReference type="PANTHER" id="PTHR43775">
    <property type="entry name" value="FATTY ACID SYNTHASE"/>
    <property type="match status" value="1"/>
</dbReference>
<protein>
    <submittedName>
        <fullName evidence="6">Thiolase, N-terminal domain protein</fullName>
    </submittedName>
</protein>
<dbReference type="GO" id="GO:0004312">
    <property type="term" value="F:fatty acid synthase activity"/>
    <property type="evidence" value="ECO:0007669"/>
    <property type="project" value="TreeGrafter"/>
</dbReference>
<dbReference type="Gene3D" id="3.40.47.10">
    <property type="match status" value="1"/>
</dbReference>
<dbReference type="PROSITE" id="PS52004">
    <property type="entry name" value="KS3_2"/>
    <property type="match status" value="1"/>
</dbReference>
<dbReference type="GO" id="GO:0071770">
    <property type="term" value="P:DIM/DIP cell wall layer assembly"/>
    <property type="evidence" value="ECO:0007669"/>
    <property type="project" value="TreeGrafter"/>
</dbReference>
<dbReference type="EMBL" id="MVBN01000001">
    <property type="protein sequence ID" value="OOK83678.1"/>
    <property type="molecule type" value="Genomic_DNA"/>
</dbReference>
<evidence type="ECO:0000313" key="7">
    <source>
        <dbReference type="Proteomes" id="UP000188532"/>
    </source>
</evidence>
<dbReference type="CDD" id="cd00833">
    <property type="entry name" value="PKS"/>
    <property type="match status" value="1"/>
</dbReference>
<dbReference type="AlphaFoldDB" id="A0A1V3XX66"/>
<evidence type="ECO:0000313" key="6">
    <source>
        <dbReference type="EMBL" id="OOK83678.1"/>
    </source>
</evidence>
<name>A0A1V3XX66_MYCKA</name>
<dbReference type="InterPro" id="IPR020841">
    <property type="entry name" value="PKS_Beta-ketoAc_synthase_dom"/>
</dbReference>
<dbReference type="Pfam" id="PF00109">
    <property type="entry name" value="ketoacyl-synt"/>
    <property type="match status" value="1"/>
</dbReference>
<evidence type="ECO:0000256" key="2">
    <source>
        <dbReference type="ARBA" id="ARBA00022553"/>
    </source>
</evidence>
<dbReference type="GO" id="GO:0004315">
    <property type="term" value="F:3-oxoacyl-[acyl-carrier-protein] synthase activity"/>
    <property type="evidence" value="ECO:0007669"/>
    <property type="project" value="InterPro"/>
</dbReference>
<evidence type="ECO:0000256" key="4">
    <source>
        <dbReference type="ARBA" id="ARBA00023268"/>
    </source>
</evidence>
<gene>
    <name evidence="6" type="ORF">BZL29_1194</name>
</gene>
<sequence>MLLEVSWEALEHAGIPPDSLAGTRTGVMMGVYFNEYQSMLAASPENVDAYSGTGNAHSITVGRISYLLGLRGPAVAVDTACSSSLVAVHLACQSLRLRETDLALAGGVSITLRPETQIAISAWGCCRRRAGAPPSTPRPTDSCAVRAPAWWC</sequence>
<keyword evidence="3" id="KW-0808">Transferase</keyword>
<dbReference type="InterPro" id="IPR016039">
    <property type="entry name" value="Thiolase-like"/>
</dbReference>
<dbReference type="InterPro" id="IPR050091">
    <property type="entry name" value="PKS_NRPS_Biosynth_Enz"/>
</dbReference>
<dbReference type="GO" id="GO:0005886">
    <property type="term" value="C:plasma membrane"/>
    <property type="evidence" value="ECO:0007669"/>
    <property type="project" value="TreeGrafter"/>
</dbReference>
<reference evidence="6 7" key="1">
    <citation type="submission" date="2017-02" db="EMBL/GenBank/DDBJ databases">
        <title>Complete genome sequences of Mycobacterium kansasii strains isolated from rhesus macaques.</title>
        <authorList>
            <person name="Panda A."/>
            <person name="Nagaraj S."/>
            <person name="Zhao X."/>
            <person name="Tettelin H."/>
            <person name="Detolla L.J."/>
        </authorList>
    </citation>
    <scope>NUCLEOTIDE SEQUENCE [LARGE SCALE GENOMIC DNA]</scope>
    <source>
        <strain evidence="6 7">11-3469</strain>
    </source>
</reference>
<dbReference type="Proteomes" id="UP000188532">
    <property type="component" value="Unassembled WGS sequence"/>
</dbReference>
<dbReference type="PROSITE" id="PS00606">
    <property type="entry name" value="KS3_1"/>
    <property type="match status" value="1"/>
</dbReference>
<proteinExistence type="predicted"/>
<evidence type="ECO:0000256" key="1">
    <source>
        <dbReference type="ARBA" id="ARBA00022450"/>
    </source>
</evidence>
<dbReference type="PANTHER" id="PTHR43775:SF37">
    <property type="entry name" value="SI:DKEY-61P9.11"/>
    <property type="match status" value="1"/>
</dbReference>
<dbReference type="SMART" id="SM00825">
    <property type="entry name" value="PKS_KS"/>
    <property type="match status" value="1"/>
</dbReference>
<evidence type="ECO:0000259" key="5">
    <source>
        <dbReference type="PROSITE" id="PS52004"/>
    </source>
</evidence>
<comment type="caution">
    <text evidence="6">The sequence shown here is derived from an EMBL/GenBank/DDBJ whole genome shotgun (WGS) entry which is preliminary data.</text>
</comment>
<accession>A0A1V3XX66</accession>
<keyword evidence="4" id="KW-0511">Multifunctional enzyme</keyword>
<organism evidence="6 7">
    <name type="scientific">Mycobacterium kansasii</name>
    <dbReference type="NCBI Taxonomy" id="1768"/>
    <lineage>
        <taxon>Bacteria</taxon>
        <taxon>Bacillati</taxon>
        <taxon>Actinomycetota</taxon>
        <taxon>Actinomycetes</taxon>
        <taxon>Mycobacteriales</taxon>
        <taxon>Mycobacteriaceae</taxon>
        <taxon>Mycobacterium</taxon>
    </lineage>
</organism>
<keyword evidence="2" id="KW-0597">Phosphoprotein</keyword>